<dbReference type="PANTHER" id="PTHR47642:SF5">
    <property type="entry name" value="ATP-DEPENDENT DNA HELICASE"/>
    <property type="match status" value="1"/>
</dbReference>
<evidence type="ECO:0000313" key="2">
    <source>
        <dbReference type="EMBL" id="KAJ8043549.1"/>
    </source>
</evidence>
<organism evidence="2 3">
    <name type="scientific">Holothuria leucospilota</name>
    <name type="common">Black long sea cucumber</name>
    <name type="synonym">Mertensiothuria leucospilota</name>
    <dbReference type="NCBI Taxonomy" id="206669"/>
    <lineage>
        <taxon>Eukaryota</taxon>
        <taxon>Metazoa</taxon>
        <taxon>Echinodermata</taxon>
        <taxon>Eleutherozoa</taxon>
        <taxon>Echinozoa</taxon>
        <taxon>Holothuroidea</taxon>
        <taxon>Aspidochirotacea</taxon>
        <taxon>Aspidochirotida</taxon>
        <taxon>Holothuriidae</taxon>
        <taxon>Holothuria</taxon>
    </lineage>
</organism>
<dbReference type="InterPro" id="IPR036691">
    <property type="entry name" value="Endo/exonu/phosph_ase_sf"/>
</dbReference>
<dbReference type="Gene3D" id="3.60.10.10">
    <property type="entry name" value="Endonuclease/exonuclease/phosphatase"/>
    <property type="match status" value="1"/>
</dbReference>
<dbReference type="GO" id="GO:0003824">
    <property type="term" value="F:catalytic activity"/>
    <property type="evidence" value="ECO:0007669"/>
    <property type="project" value="InterPro"/>
</dbReference>
<evidence type="ECO:0000259" key="1">
    <source>
        <dbReference type="Pfam" id="PF03372"/>
    </source>
</evidence>
<name>A0A9Q1CFH7_HOLLE</name>
<reference evidence="2" key="1">
    <citation type="submission" date="2021-10" db="EMBL/GenBank/DDBJ databases">
        <title>Tropical sea cucumber genome reveals ecological adaptation and Cuvierian tubules defense mechanism.</title>
        <authorList>
            <person name="Chen T."/>
        </authorList>
    </citation>
    <scope>NUCLEOTIDE SEQUENCE</scope>
    <source>
        <strain evidence="2">Nanhai2018</strain>
        <tissue evidence="2">Muscle</tissue>
    </source>
</reference>
<dbReference type="PANTHER" id="PTHR47642">
    <property type="entry name" value="ATP-DEPENDENT DNA HELICASE"/>
    <property type="match status" value="1"/>
</dbReference>
<protein>
    <recommendedName>
        <fullName evidence="1">Endonuclease/exonuclease/phosphatase domain-containing protein</fullName>
    </recommendedName>
</protein>
<sequence length="258" mass="28765">MSGQRSQCHIHYVALSRVTSLNGLYILNLNEKKVNVDRNVLEEMKMLRTERAMQMCFQAIQTTESTTTVLHQNVRSLRKHINDIKSDATILSADVLVFTECHLTSTACTQDLHLDGYSLYLNKSAYSPACGTAMYTKNNITAKQESLNSNGIEITATTANTISGTVQIIAVYRPPAVSMQLLLQPLSSLVTTLSDTTKTLKMGDFNVNLLQDSTDKENLLQLMNSKNFKQIITGITTDYNSCLDHIYVNFSHTDIEAN</sequence>
<dbReference type="OrthoDB" id="10031641at2759"/>
<proteinExistence type="predicted"/>
<dbReference type="SUPFAM" id="SSF56219">
    <property type="entry name" value="DNase I-like"/>
    <property type="match status" value="1"/>
</dbReference>
<comment type="caution">
    <text evidence="2">The sequence shown here is derived from an EMBL/GenBank/DDBJ whole genome shotgun (WGS) entry which is preliminary data.</text>
</comment>
<keyword evidence="3" id="KW-1185">Reference proteome</keyword>
<dbReference type="AlphaFoldDB" id="A0A9Q1CFH7"/>
<dbReference type="Pfam" id="PF03372">
    <property type="entry name" value="Exo_endo_phos"/>
    <property type="match status" value="1"/>
</dbReference>
<feature type="domain" description="Endonuclease/exonuclease/phosphatase" evidence="1">
    <location>
        <begin position="73"/>
        <end position="249"/>
    </location>
</feature>
<dbReference type="Proteomes" id="UP001152320">
    <property type="component" value="Chromosome 4"/>
</dbReference>
<dbReference type="InterPro" id="IPR005135">
    <property type="entry name" value="Endo/exonuclease/phosphatase"/>
</dbReference>
<dbReference type="EMBL" id="JAIZAY010000004">
    <property type="protein sequence ID" value="KAJ8043549.1"/>
    <property type="molecule type" value="Genomic_DNA"/>
</dbReference>
<gene>
    <name evidence="2" type="ORF">HOLleu_10683</name>
</gene>
<accession>A0A9Q1CFH7</accession>
<evidence type="ECO:0000313" key="3">
    <source>
        <dbReference type="Proteomes" id="UP001152320"/>
    </source>
</evidence>
<dbReference type="InterPro" id="IPR051055">
    <property type="entry name" value="PIF1_helicase"/>
</dbReference>